<reference evidence="2" key="1">
    <citation type="journal article" date="2023" name="Mar. Drugs">
        <title>Gemmata algarum, a Novel Planctomycete Isolated from an Algal Mat, Displays Antimicrobial Activity.</title>
        <authorList>
            <person name="Kumar G."/>
            <person name="Kallscheuer N."/>
            <person name="Kashif M."/>
            <person name="Ahamad S."/>
            <person name="Jagadeeshwari U."/>
            <person name="Pannikurungottu S."/>
            <person name="Haufschild T."/>
            <person name="Kabuu M."/>
            <person name="Sasikala C."/>
            <person name="Jogler C."/>
            <person name="Ramana C."/>
        </authorList>
    </citation>
    <scope>NUCLEOTIDE SEQUENCE [LARGE SCALE GENOMIC DNA]</scope>
    <source>
        <strain evidence="2">JC673</strain>
    </source>
</reference>
<protein>
    <submittedName>
        <fullName evidence="1">Uncharacterized protein</fullName>
    </submittedName>
</protein>
<evidence type="ECO:0000313" key="1">
    <source>
        <dbReference type="EMBL" id="MDY3560293.1"/>
    </source>
</evidence>
<dbReference type="Proteomes" id="UP001272242">
    <property type="component" value="Unassembled WGS sequence"/>
</dbReference>
<proteinExistence type="predicted"/>
<keyword evidence="2" id="KW-1185">Reference proteome</keyword>
<accession>A0ABU5F2F5</accession>
<gene>
    <name evidence="1" type="ORF">R5W23_001522</name>
</gene>
<comment type="caution">
    <text evidence="1">The sequence shown here is derived from an EMBL/GenBank/DDBJ whole genome shotgun (WGS) entry which is preliminary data.</text>
</comment>
<dbReference type="RefSeq" id="WP_320686889.1">
    <property type="nucleotide sequence ID" value="NZ_JAXBLV010000177.1"/>
</dbReference>
<dbReference type="EMBL" id="JAXBLV010000177">
    <property type="protein sequence ID" value="MDY3560293.1"/>
    <property type="molecule type" value="Genomic_DNA"/>
</dbReference>
<organism evidence="1 2">
    <name type="scientific">Gemmata algarum</name>
    <dbReference type="NCBI Taxonomy" id="2975278"/>
    <lineage>
        <taxon>Bacteria</taxon>
        <taxon>Pseudomonadati</taxon>
        <taxon>Planctomycetota</taxon>
        <taxon>Planctomycetia</taxon>
        <taxon>Gemmatales</taxon>
        <taxon>Gemmataceae</taxon>
        <taxon>Gemmata</taxon>
    </lineage>
</organism>
<evidence type="ECO:0000313" key="2">
    <source>
        <dbReference type="Proteomes" id="UP001272242"/>
    </source>
</evidence>
<name>A0ABU5F2F5_9BACT</name>
<sequence length="91" mass="10077">MATFLVCECAIDNRVLDQIVVQRHGLAVQIALAGGSTGLGAIRSYLQQRTSGDVAISVRDRDYDYTLAEAATTWTAPTSRQLVWRRHEVEN</sequence>